<accession>A0A7T0KP36</accession>
<organism evidence="8 9">
    <name type="scientific">Corynebacterium qintianiae</name>
    <dbReference type="NCBI Taxonomy" id="2709392"/>
    <lineage>
        <taxon>Bacteria</taxon>
        <taxon>Bacillati</taxon>
        <taxon>Actinomycetota</taxon>
        <taxon>Actinomycetes</taxon>
        <taxon>Mycobacteriales</taxon>
        <taxon>Corynebacteriaceae</taxon>
        <taxon>Corynebacterium</taxon>
    </lineage>
</organism>
<feature type="transmembrane region" description="Helical" evidence="6">
    <location>
        <begin position="236"/>
        <end position="258"/>
    </location>
</feature>
<dbReference type="RefSeq" id="WP_165002869.1">
    <property type="nucleotide sequence ID" value="NZ_CP064955.1"/>
</dbReference>
<dbReference type="EMBL" id="CP064955">
    <property type="protein sequence ID" value="QPK83403.1"/>
    <property type="molecule type" value="Genomic_DNA"/>
</dbReference>
<dbReference type="InterPro" id="IPR018076">
    <property type="entry name" value="T2SS_GspF_dom"/>
</dbReference>
<evidence type="ECO:0000256" key="5">
    <source>
        <dbReference type="ARBA" id="ARBA00023136"/>
    </source>
</evidence>
<comment type="subcellular location">
    <subcellularLocation>
        <location evidence="1">Cell membrane</location>
        <topology evidence="1">Multi-pass membrane protein</topology>
    </subcellularLocation>
</comment>
<evidence type="ECO:0000313" key="8">
    <source>
        <dbReference type="EMBL" id="QPK83403.1"/>
    </source>
</evidence>
<dbReference type="Pfam" id="PF00482">
    <property type="entry name" value="T2SSF"/>
    <property type="match status" value="1"/>
</dbReference>
<evidence type="ECO:0000256" key="3">
    <source>
        <dbReference type="ARBA" id="ARBA00022692"/>
    </source>
</evidence>
<evidence type="ECO:0000256" key="1">
    <source>
        <dbReference type="ARBA" id="ARBA00004651"/>
    </source>
</evidence>
<dbReference type="PANTHER" id="PTHR35007:SF4">
    <property type="entry name" value="CONSERVED TRANSMEMBRANE PROTEIN-RELATED"/>
    <property type="match status" value="1"/>
</dbReference>
<evidence type="ECO:0000256" key="4">
    <source>
        <dbReference type="ARBA" id="ARBA00022989"/>
    </source>
</evidence>
<evidence type="ECO:0000256" key="6">
    <source>
        <dbReference type="SAM" id="Phobius"/>
    </source>
</evidence>
<name>A0A7T0KP36_9CORY</name>
<evidence type="ECO:0000259" key="7">
    <source>
        <dbReference type="Pfam" id="PF00482"/>
    </source>
</evidence>
<evidence type="ECO:0000313" key="9">
    <source>
        <dbReference type="Proteomes" id="UP000594586"/>
    </source>
</evidence>
<keyword evidence="3 6" id="KW-0812">Transmembrane</keyword>
<dbReference type="PANTHER" id="PTHR35007">
    <property type="entry name" value="INTEGRAL MEMBRANE PROTEIN-RELATED"/>
    <property type="match status" value="1"/>
</dbReference>
<feature type="transmembrane region" description="Helical" evidence="6">
    <location>
        <begin position="39"/>
        <end position="72"/>
    </location>
</feature>
<keyword evidence="9" id="KW-1185">Reference proteome</keyword>
<keyword evidence="4 6" id="KW-1133">Transmembrane helix</keyword>
<dbReference type="KEGG" id="cqn:G7Y29_00825"/>
<gene>
    <name evidence="8" type="ORF">G7Y29_00825</name>
</gene>
<dbReference type="AlphaFoldDB" id="A0A7T0KP36"/>
<evidence type="ECO:0000256" key="2">
    <source>
        <dbReference type="ARBA" id="ARBA00022475"/>
    </source>
</evidence>
<keyword evidence="2" id="KW-1003">Cell membrane</keyword>
<sequence>MSGVTACSVVLLSVVVATVPVRPACRLGGAQRPSVLHPAVIPVVVFGVSFAVIVADRFSLVASAGIAGFTLLRATSTYRENRMAVRRKAAVAAFLGHVVTNLEAGSSLAQSWERAARHLPEECPAPLAKEIHQLISAARTGADPQDVLAAGSSPELGEVAALWALAINRGLPMAALLNRARGRIDAAQRHRAATEAALAGPKTTAAVLSLLPLAGVAMGSAMGANPLGLLAGGGVGGWLLVTGTALVCAGFLTCQHIIRRAAS</sequence>
<protein>
    <submittedName>
        <fullName evidence="8">Type II secretion system F family protein</fullName>
    </submittedName>
</protein>
<dbReference type="GO" id="GO:0005886">
    <property type="term" value="C:plasma membrane"/>
    <property type="evidence" value="ECO:0007669"/>
    <property type="project" value="UniProtKB-SubCell"/>
</dbReference>
<feature type="transmembrane region" description="Helical" evidence="6">
    <location>
        <begin position="205"/>
        <end position="224"/>
    </location>
</feature>
<keyword evidence="5 6" id="KW-0472">Membrane</keyword>
<feature type="domain" description="Type II secretion system protein GspF" evidence="7">
    <location>
        <begin position="94"/>
        <end position="218"/>
    </location>
</feature>
<reference evidence="8 9" key="1">
    <citation type="submission" date="2020-11" db="EMBL/GenBank/DDBJ databases">
        <title>Corynebacterium sp. MC1420.</title>
        <authorList>
            <person name="Zhou J."/>
        </authorList>
    </citation>
    <scope>NUCLEOTIDE SEQUENCE [LARGE SCALE GENOMIC DNA]</scope>
    <source>
        <strain evidence="8 9">MC1420</strain>
    </source>
</reference>
<dbReference type="Proteomes" id="UP000594586">
    <property type="component" value="Chromosome"/>
</dbReference>
<proteinExistence type="predicted"/>